<evidence type="ECO:0000256" key="7">
    <source>
        <dbReference type="ARBA" id="ARBA00022989"/>
    </source>
</evidence>
<gene>
    <name evidence="10" type="ORF">EI684_13175</name>
</gene>
<proteinExistence type="predicted"/>
<dbReference type="PANTHER" id="PTHR12726:SF0">
    <property type="entry name" value="CERAMIDE GLUCOSYLTRANSFERASE"/>
    <property type="match status" value="1"/>
</dbReference>
<feature type="transmembrane region" description="Helical" evidence="9">
    <location>
        <begin position="292"/>
        <end position="312"/>
    </location>
</feature>
<organism evidence="10 11">
    <name type="scientific">Candidatus Viridilinea halotolerans</name>
    <dbReference type="NCBI Taxonomy" id="2491704"/>
    <lineage>
        <taxon>Bacteria</taxon>
        <taxon>Bacillati</taxon>
        <taxon>Chloroflexota</taxon>
        <taxon>Chloroflexia</taxon>
        <taxon>Chloroflexales</taxon>
        <taxon>Chloroflexineae</taxon>
        <taxon>Oscillochloridaceae</taxon>
        <taxon>Candidatus Viridilinea</taxon>
    </lineage>
</organism>
<evidence type="ECO:0000313" key="11">
    <source>
        <dbReference type="Proteomes" id="UP000280307"/>
    </source>
</evidence>
<evidence type="ECO:0008006" key="12">
    <source>
        <dbReference type="Google" id="ProtNLM"/>
    </source>
</evidence>
<dbReference type="InterPro" id="IPR029044">
    <property type="entry name" value="Nucleotide-diphossugar_trans"/>
</dbReference>
<protein>
    <recommendedName>
        <fullName evidence="12">Glycosyltransferase</fullName>
    </recommendedName>
</protein>
<accession>A0A426TY06</accession>
<keyword evidence="6 9" id="KW-0812">Transmembrane</keyword>
<keyword evidence="5" id="KW-0808">Transferase</keyword>
<dbReference type="Pfam" id="PF13506">
    <property type="entry name" value="Glyco_transf_21"/>
    <property type="match status" value="1"/>
</dbReference>
<evidence type="ECO:0000256" key="9">
    <source>
        <dbReference type="SAM" id="Phobius"/>
    </source>
</evidence>
<dbReference type="InterPro" id="IPR025993">
    <property type="entry name" value="Ceramide_glucosylTrfase"/>
</dbReference>
<sequence length="392" mass="43448">MFHTTTDRLAGALALLYALDRLWKFVALGHFFCRAAPAPPPVWPSVTLLCPLTHATHDLRQVLHARAMLAYPGPLACILIADAADHATQALVHEVMAAHPQWQARLLLVAPDAGAIASKIAKLQAALPVAEGTILCFVDDDVLLEPATLRTLVPYVLQPTTGAAFGLANYSAYHTLAESLLSGFVNTNALLSYVPLAYLVEPFTITGHCFVLRQEVFRAIGGLEGMAGRIDDDHELARRVRRAGMRNVQTPLIYRVENRLATLTDYQRQMQRWFVIPRQTMLPALGRRERSAMLLGSLGALLPPLLGLLALMTRRRAPCRAFVLSLAVACASQAWLEHAYLPQRTPLHRWWLMPVLFLFTPLHTLVATMGSATIWWRGQWLRLARGGAFEIL</sequence>
<evidence type="ECO:0000256" key="1">
    <source>
        <dbReference type="ARBA" id="ARBA00004141"/>
    </source>
</evidence>
<dbReference type="EMBL" id="RSAS01000511">
    <property type="protein sequence ID" value="RRR70558.1"/>
    <property type="molecule type" value="Genomic_DNA"/>
</dbReference>
<evidence type="ECO:0000256" key="4">
    <source>
        <dbReference type="ARBA" id="ARBA00022676"/>
    </source>
</evidence>
<dbReference type="AlphaFoldDB" id="A0A426TY06"/>
<evidence type="ECO:0000256" key="8">
    <source>
        <dbReference type="ARBA" id="ARBA00023136"/>
    </source>
</evidence>
<evidence type="ECO:0000256" key="5">
    <source>
        <dbReference type="ARBA" id="ARBA00022679"/>
    </source>
</evidence>
<keyword evidence="8 9" id="KW-0472">Membrane</keyword>
<evidence type="ECO:0000313" key="10">
    <source>
        <dbReference type="EMBL" id="RRR70558.1"/>
    </source>
</evidence>
<evidence type="ECO:0000256" key="6">
    <source>
        <dbReference type="ARBA" id="ARBA00022692"/>
    </source>
</evidence>
<comment type="pathway">
    <text evidence="2">Lipid metabolism; sphingolipid metabolism.</text>
</comment>
<dbReference type="Proteomes" id="UP000280307">
    <property type="component" value="Unassembled WGS sequence"/>
</dbReference>
<dbReference type="PANTHER" id="PTHR12726">
    <property type="entry name" value="CERAMIDE GLUCOSYLTRANSFERASE"/>
    <property type="match status" value="1"/>
</dbReference>
<evidence type="ECO:0000256" key="3">
    <source>
        <dbReference type="ARBA" id="ARBA00004991"/>
    </source>
</evidence>
<name>A0A426TY06_9CHLR</name>
<feature type="transmembrane region" description="Helical" evidence="9">
    <location>
        <begin position="356"/>
        <end position="376"/>
    </location>
</feature>
<dbReference type="SUPFAM" id="SSF53448">
    <property type="entry name" value="Nucleotide-diphospho-sugar transferases"/>
    <property type="match status" value="1"/>
</dbReference>
<dbReference type="GO" id="GO:0016020">
    <property type="term" value="C:membrane"/>
    <property type="evidence" value="ECO:0007669"/>
    <property type="project" value="UniProtKB-SubCell"/>
</dbReference>
<comment type="caution">
    <text evidence="10">The sequence shown here is derived from an EMBL/GenBank/DDBJ whole genome shotgun (WGS) entry which is preliminary data.</text>
</comment>
<dbReference type="GO" id="GO:0008120">
    <property type="term" value="F:ceramide glucosyltransferase activity"/>
    <property type="evidence" value="ECO:0007669"/>
    <property type="project" value="TreeGrafter"/>
</dbReference>
<keyword evidence="4" id="KW-0328">Glycosyltransferase</keyword>
<comment type="subcellular location">
    <subcellularLocation>
        <location evidence="1">Membrane</location>
        <topology evidence="1">Multi-pass membrane protein</topology>
    </subcellularLocation>
</comment>
<keyword evidence="7 9" id="KW-1133">Transmembrane helix</keyword>
<dbReference type="Gene3D" id="3.90.550.10">
    <property type="entry name" value="Spore Coat Polysaccharide Biosynthesis Protein SpsA, Chain A"/>
    <property type="match status" value="1"/>
</dbReference>
<comment type="pathway">
    <text evidence="3">Sphingolipid metabolism.</text>
</comment>
<reference evidence="10 11" key="1">
    <citation type="submission" date="2018-12" db="EMBL/GenBank/DDBJ databases">
        <title>Genome Sequence of Candidatus Viridilinea halotolerans isolated from saline sulfide-rich spring.</title>
        <authorList>
            <person name="Grouzdev D.S."/>
            <person name="Burganskaya E.I."/>
            <person name="Krutkina M.S."/>
            <person name="Sukhacheva M.V."/>
            <person name="Gorlenko V.M."/>
        </authorList>
    </citation>
    <scope>NUCLEOTIDE SEQUENCE [LARGE SCALE GENOMIC DNA]</scope>
    <source>
        <strain evidence="10">Chok-6</strain>
    </source>
</reference>
<evidence type="ECO:0000256" key="2">
    <source>
        <dbReference type="ARBA" id="ARBA00004760"/>
    </source>
</evidence>
<dbReference type="GO" id="GO:0006679">
    <property type="term" value="P:glucosylceramide biosynthetic process"/>
    <property type="evidence" value="ECO:0007669"/>
    <property type="project" value="TreeGrafter"/>
</dbReference>